<dbReference type="HOGENOM" id="CLU_1159447_0_0_0"/>
<dbReference type="Proteomes" id="UP000001660">
    <property type="component" value="Chromosome"/>
</dbReference>
<protein>
    <submittedName>
        <fullName evidence="6">Putative Lipoprotein, TraT related</fullName>
    </submittedName>
</protein>
<accession>D8PHV3</accession>
<evidence type="ECO:0000256" key="3">
    <source>
        <dbReference type="ARBA" id="ARBA00023136"/>
    </source>
</evidence>
<keyword evidence="3" id="KW-0472">Membrane</keyword>
<gene>
    <name evidence="6" type="ORF">NIDE3146</name>
</gene>
<dbReference type="InterPro" id="IPR008874">
    <property type="entry name" value="TraT_complement-R"/>
</dbReference>
<dbReference type="PROSITE" id="PS51257">
    <property type="entry name" value="PROKAR_LIPOPROTEIN"/>
    <property type="match status" value="1"/>
</dbReference>
<comment type="subcellular location">
    <subcellularLocation>
        <location evidence="1">Cell outer membrane</location>
        <topology evidence="1">Lipid-anchor</topology>
    </subcellularLocation>
</comment>
<keyword evidence="4" id="KW-0564">Palmitate</keyword>
<dbReference type="OrthoDB" id="9791439at2"/>
<organism evidence="6 7">
    <name type="scientific">Nitrospira defluvii</name>
    <dbReference type="NCBI Taxonomy" id="330214"/>
    <lineage>
        <taxon>Bacteria</taxon>
        <taxon>Pseudomonadati</taxon>
        <taxon>Nitrospirota</taxon>
        <taxon>Nitrospiria</taxon>
        <taxon>Nitrospirales</taxon>
        <taxon>Nitrospiraceae</taxon>
        <taxon>Nitrospira</taxon>
    </lineage>
</organism>
<evidence type="ECO:0000256" key="1">
    <source>
        <dbReference type="ARBA" id="ARBA00004459"/>
    </source>
</evidence>
<name>D8PHV3_9BACT</name>
<reference evidence="6 7" key="1">
    <citation type="journal article" date="2010" name="Proc. Natl. Acad. Sci. U.S.A.">
        <title>A Nitrospira metagenome illuminates the physiology and evolution of globally important nitrite-oxidizing bacteria.</title>
        <authorList>
            <person name="Lucker S."/>
            <person name="Wagner M."/>
            <person name="Maixner F."/>
            <person name="Pelletier E."/>
            <person name="Koch H."/>
            <person name="Vacherie B."/>
            <person name="Rattei T."/>
            <person name="Sinninghe Damste J."/>
            <person name="Spieck E."/>
            <person name="Le Paslier D."/>
            <person name="Daims H."/>
        </authorList>
    </citation>
    <scope>NUCLEOTIDE SEQUENCE [LARGE SCALE GENOMIC DNA]</scope>
</reference>
<dbReference type="eggNOG" id="ENOG502ZAYY">
    <property type="taxonomic scope" value="Bacteria"/>
</dbReference>
<evidence type="ECO:0000256" key="4">
    <source>
        <dbReference type="ARBA" id="ARBA00023139"/>
    </source>
</evidence>
<keyword evidence="2" id="KW-0732">Signal</keyword>
<dbReference type="STRING" id="330214.NIDE3146"/>
<evidence type="ECO:0000313" key="7">
    <source>
        <dbReference type="Proteomes" id="UP000001660"/>
    </source>
</evidence>
<proteinExistence type="predicted"/>
<dbReference type="EMBL" id="FP929003">
    <property type="protein sequence ID" value="CBK42840.1"/>
    <property type="molecule type" value="Genomic_DNA"/>
</dbReference>
<evidence type="ECO:0000313" key="6">
    <source>
        <dbReference type="EMBL" id="CBK42840.1"/>
    </source>
</evidence>
<dbReference type="GO" id="GO:0009279">
    <property type="term" value="C:cell outer membrane"/>
    <property type="evidence" value="ECO:0007669"/>
    <property type="project" value="UniProtKB-SubCell"/>
</dbReference>
<dbReference type="Pfam" id="PF05818">
    <property type="entry name" value="TraT"/>
    <property type="match status" value="1"/>
</dbReference>
<evidence type="ECO:0000256" key="2">
    <source>
        <dbReference type="ARBA" id="ARBA00022729"/>
    </source>
</evidence>
<keyword evidence="5 6" id="KW-0449">Lipoprotein</keyword>
<evidence type="ECO:0000256" key="5">
    <source>
        <dbReference type="ARBA" id="ARBA00023288"/>
    </source>
</evidence>
<dbReference type="AlphaFoldDB" id="D8PHV3"/>
<keyword evidence="7" id="KW-1185">Reference proteome</keyword>
<dbReference type="KEGG" id="nde:NIDE3146"/>
<sequence>MTAGFFRSLLAGILLSTGCAANVRDTDLLASNSLMLPPSTARTVFLQNRNASDNQAVSLNDLRTRLNLKGYEVVQDPQAAAYVVLTHIVYCNQTKVELPVEDLVAGGYGSGIGGSIMSGLHGLTGMAGMAGPQGALIGGAAGMGLNAAEGLGNAVGNMFDGPSQPDANDNINYACVADLQITELARTGGTLPVSPPGTTPPAGVYQTRLAASVYQKKLDEQEATPLVQQRLSAAVAGHF</sequence>